<dbReference type="AlphaFoldDB" id="A0A0A2XMJ2"/>
<evidence type="ECO:0000259" key="1">
    <source>
        <dbReference type="PROSITE" id="PS50943"/>
    </source>
</evidence>
<dbReference type="Pfam" id="PF01381">
    <property type="entry name" value="HTH_3"/>
    <property type="match status" value="1"/>
</dbReference>
<dbReference type="GO" id="GO:0003677">
    <property type="term" value="F:DNA binding"/>
    <property type="evidence" value="ECO:0007669"/>
    <property type="project" value="InterPro"/>
</dbReference>
<dbReference type="EMBL" id="JPXY01000028">
    <property type="protein sequence ID" value="KGQ31895.1"/>
    <property type="molecule type" value="Genomic_DNA"/>
</dbReference>
<protein>
    <recommendedName>
        <fullName evidence="1">HTH cro/C1-type domain-containing protein</fullName>
    </recommendedName>
</protein>
<dbReference type="InterPro" id="IPR010982">
    <property type="entry name" value="Lambda_DNA-bd_dom_sf"/>
</dbReference>
<name>A0A0A2XMJ2_9PAST</name>
<keyword evidence="3" id="KW-1185">Reference proteome</keyword>
<feature type="domain" description="HTH cro/C1-type" evidence="1">
    <location>
        <begin position="38"/>
        <end position="89"/>
    </location>
</feature>
<reference evidence="2 3" key="1">
    <citation type="submission" date="2014-08" db="EMBL/GenBank/DDBJ databases">
        <title>Chaperone-usher fimbriae in a diverse selection of Gallibacterium genomes.</title>
        <authorList>
            <person name="Kudirkiene E."/>
            <person name="Bager R.J."/>
            <person name="Johnson T.J."/>
            <person name="Bojesen A.M."/>
        </authorList>
    </citation>
    <scope>NUCLEOTIDE SEQUENCE [LARGE SCALE GENOMIC DNA]</scope>
    <source>
        <strain evidence="2 3">CCM5976</strain>
    </source>
</reference>
<dbReference type="SUPFAM" id="SSF47413">
    <property type="entry name" value="lambda repressor-like DNA-binding domains"/>
    <property type="match status" value="1"/>
</dbReference>
<evidence type="ECO:0000313" key="2">
    <source>
        <dbReference type="EMBL" id="KGQ31895.1"/>
    </source>
</evidence>
<comment type="caution">
    <text evidence="2">The sequence shown here is derived from an EMBL/GenBank/DDBJ whole genome shotgun (WGS) entry which is preliminary data.</text>
</comment>
<proteinExistence type="predicted"/>
<dbReference type="RefSeq" id="WP_039087349.1">
    <property type="nucleotide sequence ID" value="NZ_JPXY01000028.1"/>
</dbReference>
<organism evidence="2 3">
    <name type="scientific">Gallibacterium genomosp. 2</name>
    <dbReference type="NCBI Taxonomy" id="155517"/>
    <lineage>
        <taxon>Bacteria</taxon>
        <taxon>Pseudomonadati</taxon>
        <taxon>Pseudomonadota</taxon>
        <taxon>Gammaproteobacteria</taxon>
        <taxon>Pasteurellales</taxon>
        <taxon>Pasteurellaceae</taxon>
        <taxon>Gallibacterium</taxon>
    </lineage>
</organism>
<accession>A0A0A2XMJ2</accession>
<dbReference type="Proteomes" id="UP000030418">
    <property type="component" value="Unassembled WGS sequence"/>
</dbReference>
<dbReference type="Gene3D" id="1.10.260.40">
    <property type="entry name" value="lambda repressor-like DNA-binding domains"/>
    <property type="match status" value="1"/>
</dbReference>
<dbReference type="InterPro" id="IPR001387">
    <property type="entry name" value="Cro/C1-type_HTH"/>
</dbReference>
<dbReference type="SMART" id="SM00530">
    <property type="entry name" value="HTH_XRE"/>
    <property type="match status" value="1"/>
</dbReference>
<gene>
    <name evidence="2" type="ORF">P375_06670</name>
</gene>
<dbReference type="CDD" id="cd00093">
    <property type="entry name" value="HTH_XRE"/>
    <property type="match status" value="1"/>
</dbReference>
<dbReference type="PROSITE" id="PS50943">
    <property type="entry name" value="HTH_CROC1"/>
    <property type="match status" value="1"/>
</dbReference>
<evidence type="ECO:0000313" key="3">
    <source>
        <dbReference type="Proteomes" id="UP000030418"/>
    </source>
</evidence>
<sequence length="95" mass="10548">MKVQAVSYKTVKETLLKNKETKALYIQEKRIEELQALLVELRQKAGLTVSEVAMRMGVSQPAVSKLEKNASRASFITLQRYANACGAELHVGVGR</sequence>